<sequence>MKAIIATLLLAASVAAAPVIVNIDDLVTINPEDLRSPRFPIMGFKEGDRGVDKREAEAIAPVAAGIFGIAAGTIANAIATGATKGLTSGSVRNTIERIFGRGERSVSDERLAKREAEAIAPVAAGIFGLAAGTIANAIATGATKGLTSGSIRNTIERIFGRGKRSVPAGEDSWTFEDVVERFATQAVEDLYTDEATPEEAAVCVSIAYEIGGNDTLVREAQSVQLSSKADGTTVDFDCFLLAAPLNFTVPADQVNATTVAVKPGPGTWKNGVLSF</sequence>
<proteinExistence type="predicted"/>
<feature type="domain" description="DUF7888" evidence="2">
    <location>
        <begin position="173"/>
        <end position="250"/>
    </location>
</feature>
<dbReference type="InterPro" id="IPR057210">
    <property type="entry name" value="DUF7888"/>
</dbReference>
<reference evidence="3" key="1">
    <citation type="submission" date="2023-11" db="EMBL/GenBank/DDBJ databases">
        <authorList>
            <person name="Alioto T."/>
            <person name="Alioto T."/>
            <person name="Gomez Garrido J."/>
        </authorList>
    </citation>
    <scope>NUCLEOTIDE SEQUENCE</scope>
</reference>
<dbReference type="AlphaFoldDB" id="A0AAI8Z1V6"/>
<comment type="caution">
    <text evidence="3">The sequence shown here is derived from an EMBL/GenBank/DDBJ whole genome shotgun (WGS) entry which is preliminary data.</text>
</comment>
<dbReference type="Proteomes" id="UP001296104">
    <property type="component" value="Unassembled WGS sequence"/>
</dbReference>
<evidence type="ECO:0000313" key="4">
    <source>
        <dbReference type="Proteomes" id="UP001296104"/>
    </source>
</evidence>
<dbReference type="Pfam" id="PF25411">
    <property type="entry name" value="DUF7888"/>
    <property type="match status" value="1"/>
</dbReference>
<dbReference type="EMBL" id="CAVMBE010000042">
    <property type="protein sequence ID" value="CAK4030928.1"/>
    <property type="molecule type" value="Genomic_DNA"/>
</dbReference>
<organism evidence="3 4">
    <name type="scientific">Lecanosticta acicola</name>
    <dbReference type="NCBI Taxonomy" id="111012"/>
    <lineage>
        <taxon>Eukaryota</taxon>
        <taxon>Fungi</taxon>
        <taxon>Dikarya</taxon>
        <taxon>Ascomycota</taxon>
        <taxon>Pezizomycotina</taxon>
        <taxon>Dothideomycetes</taxon>
        <taxon>Dothideomycetidae</taxon>
        <taxon>Mycosphaerellales</taxon>
        <taxon>Mycosphaerellaceae</taxon>
        <taxon>Lecanosticta</taxon>
    </lineage>
</organism>
<evidence type="ECO:0000256" key="1">
    <source>
        <dbReference type="SAM" id="SignalP"/>
    </source>
</evidence>
<protein>
    <recommendedName>
        <fullName evidence="2">DUF7888 domain-containing protein</fullName>
    </recommendedName>
</protein>
<feature type="chain" id="PRO_5042559492" description="DUF7888 domain-containing protein" evidence="1">
    <location>
        <begin position="17"/>
        <end position="275"/>
    </location>
</feature>
<evidence type="ECO:0000313" key="3">
    <source>
        <dbReference type="EMBL" id="CAK4030928.1"/>
    </source>
</evidence>
<keyword evidence="1" id="KW-0732">Signal</keyword>
<evidence type="ECO:0000259" key="2">
    <source>
        <dbReference type="Pfam" id="PF25411"/>
    </source>
</evidence>
<accession>A0AAI8Z1V6</accession>
<feature type="signal peptide" evidence="1">
    <location>
        <begin position="1"/>
        <end position="16"/>
    </location>
</feature>
<keyword evidence="4" id="KW-1185">Reference proteome</keyword>
<name>A0AAI8Z1V6_9PEZI</name>
<gene>
    <name evidence="3" type="ORF">LECACI_7A006086</name>
</gene>